<dbReference type="PROSITE" id="PS51257">
    <property type="entry name" value="PROKAR_LIPOPROTEIN"/>
    <property type="match status" value="1"/>
</dbReference>
<dbReference type="PROSITE" id="PS51421">
    <property type="entry name" value="RAS"/>
    <property type="match status" value="1"/>
</dbReference>
<dbReference type="SMART" id="SM00174">
    <property type="entry name" value="RHO"/>
    <property type="match status" value="1"/>
</dbReference>
<evidence type="ECO:0000313" key="4">
    <source>
        <dbReference type="EMBL" id="CAC5381771.1"/>
    </source>
</evidence>
<evidence type="ECO:0000256" key="1">
    <source>
        <dbReference type="ARBA" id="ARBA00006270"/>
    </source>
</evidence>
<dbReference type="GO" id="GO:0005525">
    <property type="term" value="F:GTP binding"/>
    <property type="evidence" value="ECO:0007669"/>
    <property type="project" value="InterPro"/>
</dbReference>
<dbReference type="PANTHER" id="PTHR47978">
    <property type="match status" value="1"/>
</dbReference>
<organism evidence="4 5">
    <name type="scientific">Mytilus coruscus</name>
    <name type="common">Sea mussel</name>
    <dbReference type="NCBI Taxonomy" id="42192"/>
    <lineage>
        <taxon>Eukaryota</taxon>
        <taxon>Metazoa</taxon>
        <taxon>Spiralia</taxon>
        <taxon>Lophotrochozoa</taxon>
        <taxon>Mollusca</taxon>
        <taxon>Bivalvia</taxon>
        <taxon>Autobranchia</taxon>
        <taxon>Pteriomorphia</taxon>
        <taxon>Mytilida</taxon>
        <taxon>Mytiloidea</taxon>
        <taxon>Mytilidae</taxon>
        <taxon>Mytilinae</taxon>
        <taxon>Mytilus</taxon>
    </lineage>
</organism>
<accession>A0A6J8BED9</accession>
<evidence type="ECO:0000256" key="2">
    <source>
        <dbReference type="ARBA" id="ARBA00022741"/>
    </source>
</evidence>
<dbReference type="GO" id="GO:0003924">
    <property type="term" value="F:GTPase activity"/>
    <property type="evidence" value="ECO:0007669"/>
    <property type="project" value="InterPro"/>
</dbReference>
<dbReference type="InterPro" id="IPR001806">
    <property type="entry name" value="Small_GTPase"/>
</dbReference>
<evidence type="ECO:0000313" key="5">
    <source>
        <dbReference type="Proteomes" id="UP000507470"/>
    </source>
</evidence>
<name>A0A6J8BED9_MYTCO</name>
<keyword evidence="5" id="KW-1185">Reference proteome</keyword>
<feature type="compositionally biased region" description="Acidic residues" evidence="3">
    <location>
        <begin position="175"/>
        <end position="188"/>
    </location>
</feature>
<dbReference type="PRINTS" id="PR00449">
    <property type="entry name" value="RASTRNSFRMNG"/>
</dbReference>
<gene>
    <name evidence="4" type="ORF">MCOR_17640</name>
</gene>
<reference evidence="4 5" key="1">
    <citation type="submission" date="2020-06" db="EMBL/GenBank/DDBJ databases">
        <authorList>
            <person name="Li R."/>
            <person name="Bekaert M."/>
        </authorList>
    </citation>
    <scope>NUCLEOTIDE SEQUENCE [LARGE SCALE GENOMIC DNA]</scope>
    <source>
        <strain evidence="5">wild</strain>
    </source>
</reference>
<dbReference type="FunFam" id="3.40.50.300:FF:001447">
    <property type="entry name" value="Ras-related protein Rab-1B"/>
    <property type="match status" value="1"/>
</dbReference>
<feature type="region of interest" description="Disordered" evidence="3">
    <location>
        <begin position="172"/>
        <end position="198"/>
    </location>
</feature>
<proteinExistence type="inferred from homology"/>
<comment type="similarity">
    <text evidence="1">Belongs to the small GTPase superfamily. Rab family.</text>
</comment>
<dbReference type="AlphaFoldDB" id="A0A6J8BED9"/>
<dbReference type="InterPro" id="IPR005225">
    <property type="entry name" value="Small_GTP-bd"/>
</dbReference>
<protein>
    <submittedName>
        <fullName evidence="4">RAB11A</fullName>
    </submittedName>
</protein>
<dbReference type="CDD" id="cd00154">
    <property type="entry name" value="Rab"/>
    <property type="match status" value="1"/>
</dbReference>
<dbReference type="SUPFAM" id="SSF52540">
    <property type="entry name" value="P-loop containing nucleoside triphosphate hydrolases"/>
    <property type="match status" value="1"/>
</dbReference>
<sequence>MDRRRQNKQRYFSILVTGSSGCGKTSLINRFIKDTFNEEHVSTKFMDSMSHTVQINGKQIRVQLSDTDGDRNYEGYSINYYAEMDATIIIYDISKQESLENVADICQRWKRYNSFKTKHVAILVGNKSDTKREINKKDVEIFAEKENLPHTETSAKLNANVTEMFMSVIKRLTDNGDDDDDDNDDDGDNGNKSSNDDLALRKGYSSLLMHLDTVPTTTKKNSGCSCVIS</sequence>
<dbReference type="InterPro" id="IPR027417">
    <property type="entry name" value="P-loop_NTPase"/>
</dbReference>
<dbReference type="OrthoDB" id="265044at2759"/>
<dbReference type="PROSITE" id="PS51419">
    <property type="entry name" value="RAB"/>
    <property type="match status" value="1"/>
</dbReference>
<dbReference type="Pfam" id="PF00071">
    <property type="entry name" value="Ras"/>
    <property type="match status" value="1"/>
</dbReference>
<dbReference type="EMBL" id="CACVKT020003120">
    <property type="protein sequence ID" value="CAC5381771.1"/>
    <property type="molecule type" value="Genomic_DNA"/>
</dbReference>
<keyword evidence="2" id="KW-0547">Nucleotide-binding</keyword>
<dbReference type="SMART" id="SM00176">
    <property type="entry name" value="RAN"/>
    <property type="match status" value="1"/>
</dbReference>
<evidence type="ECO:0000256" key="3">
    <source>
        <dbReference type="SAM" id="MobiDB-lite"/>
    </source>
</evidence>
<dbReference type="SMART" id="SM00173">
    <property type="entry name" value="RAS"/>
    <property type="match status" value="1"/>
</dbReference>
<dbReference type="Proteomes" id="UP000507470">
    <property type="component" value="Unassembled WGS sequence"/>
</dbReference>
<dbReference type="SMART" id="SM00175">
    <property type="entry name" value="RAB"/>
    <property type="match status" value="1"/>
</dbReference>
<dbReference type="Gene3D" id="3.40.50.300">
    <property type="entry name" value="P-loop containing nucleotide triphosphate hydrolases"/>
    <property type="match status" value="1"/>
</dbReference>
<dbReference type="NCBIfam" id="TIGR00231">
    <property type="entry name" value="small_GTP"/>
    <property type="match status" value="1"/>
</dbReference>
<dbReference type="PROSITE" id="PS51420">
    <property type="entry name" value="RHO"/>
    <property type="match status" value="1"/>
</dbReference>